<proteinExistence type="predicted"/>
<dbReference type="Proteomes" id="UP000831963">
    <property type="component" value="Chromosome"/>
</dbReference>
<evidence type="ECO:0000313" key="1">
    <source>
        <dbReference type="EMBL" id="UPL14375.1"/>
    </source>
</evidence>
<dbReference type="RefSeq" id="WP_247957433.1">
    <property type="nucleotide sequence ID" value="NZ_CP078077.1"/>
</dbReference>
<sequence length="93" mass="10118">MPHRDRKASRASLAKPRRRFTVALPPRGLWVEVERGFHVGNERGVFLGSVKAADPEPGYHAFGPTSEHIGWFDELEAAKVAVIAATGVGSLAR</sequence>
<accession>A0ABY4IRU7</accession>
<organism evidence="1 2">
    <name type="scientific">Microbacterium galbinum</name>
    <dbReference type="NCBI Taxonomy" id="2851646"/>
    <lineage>
        <taxon>Bacteria</taxon>
        <taxon>Bacillati</taxon>
        <taxon>Actinomycetota</taxon>
        <taxon>Actinomycetes</taxon>
        <taxon>Micrococcales</taxon>
        <taxon>Microbacteriaceae</taxon>
        <taxon>Microbacterium</taxon>
    </lineage>
</organism>
<evidence type="ECO:0000313" key="2">
    <source>
        <dbReference type="Proteomes" id="UP000831963"/>
    </source>
</evidence>
<dbReference type="EMBL" id="CP078077">
    <property type="protein sequence ID" value="UPL14375.1"/>
    <property type="molecule type" value="Genomic_DNA"/>
</dbReference>
<gene>
    <name evidence="1" type="ORF">KV396_07775</name>
</gene>
<keyword evidence="2" id="KW-1185">Reference proteome</keyword>
<reference evidence="1 2" key="1">
    <citation type="submission" date="2021-06" db="EMBL/GenBank/DDBJ databases">
        <title>Genome-based taxonomic framework of Microbacterium strains isolated from marine environment, the description of four new species and reclassification of four preexisting species.</title>
        <authorList>
            <person name="Lee S.D."/>
            <person name="Kim S.-M."/>
            <person name="Byeon Y.-S."/>
            <person name="Yang H.L."/>
            <person name="Kim I.S."/>
        </authorList>
    </citation>
    <scope>NUCLEOTIDE SEQUENCE [LARGE SCALE GENOMIC DNA]</scope>
    <source>
        <strain evidence="1 2">SSW1-36</strain>
    </source>
</reference>
<name>A0ABY4IRU7_9MICO</name>
<protein>
    <submittedName>
        <fullName evidence="1">Uncharacterized protein</fullName>
    </submittedName>
</protein>